<dbReference type="NCBIfam" id="TIGR02384">
    <property type="entry name" value="RelB_DinJ"/>
    <property type="match status" value="1"/>
</dbReference>
<evidence type="ECO:0000256" key="1">
    <source>
        <dbReference type="ARBA" id="ARBA00010562"/>
    </source>
</evidence>
<dbReference type="GO" id="GO:0044010">
    <property type="term" value="P:single-species biofilm formation"/>
    <property type="evidence" value="ECO:0007669"/>
    <property type="project" value="InterPro"/>
</dbReference>
<dbReference type="InterPro" id="IPR026262">
    <property type="entry name" value="DinJ"/>
</dbReference>
<dbReference type="RefSeq" id="WP_107563855.1">
    <property type="nucleotide sequence ID" value="NZ_NVQC01000036.1"/>
</dbReference>
<dbReference type="GO" id="GO:0000987">
    <property type="term" value="F:cis-regulatory region sequence-specific DNA binding"/>
    <property type="evidence" value="ECO:0007669"/>
    <property type="project" value="InterPro"/>
</dbReference>
<comment type="caution">
    <text evidence="3">The sequence shown here is derived from an EMBL/GenBank/DDBJ whole genome shotgun (WGS) entry which is preliminary data.</text>
</comment>
<sequence>MKTAVVHARIEPQTKQKAEGVLRKLGLTPTEAIRIFYRQISLRGGLPFPVAIPNELTASTLEKSRRGEHVQEYESLEAMFKNWEK</sequence>
<dbReference type="EMBL" id="NVQC01000036">
    <property type="protein sequence ID" value="PTL34936.1"/>
    <property type="molecule type" value="Genomic_DNA"/>
</dbReference>
<protein>
    <submittedName>
        <fullName evidence="3">Type II toxin-antitoxin system antitoxin, RelB/DinJ family</fullName>
    </submittedName>
</protein>
<comment type="similarity">
    <text evidence="1">Belongs to the RelB/DinJ antitoxin family.</text>
</comment>
<proteinExistence type="inferred from homology"/>
<reference evidence="4" key="2">
    <citation type="journal article" date="2018" name="Environ. Microbiol.">
        <title>Bloom of a denitrifying methanotroph, 'Candidatus Methylomirabilis limnetica', in a deep stratified lake.</title>
        <authorList>
            <person name="Graf J.S."/>
            <person name="Mayr M.J."/>
            <person name="Marchant H.K."/>
            <person name="Tienken D."/>
            <person name="Hach P.F."/>
            <person name="Brand A."/>
            <person name="Schubert C.J."/>
            <person name="Kuypers M.M."/>
            <person name="Milucka J."/>
        </authorList>
    </citation>
    <scope>NUCLEOTIDE SEQUENCE [LARGE SCALE GENOMIC DNA]</scope>
    <source>
        <strain evidence="4">Zug</strain>
    </source>
</reference>
<dbReference type="InterPro" id="IPR007337">
    <property type="entry name" value="RelB/DinJ"/>
</dbReference>
<dbReference type="GO" id="GO:0015643">
    <property type="term" value="F:toxic substance binding"/>
    <property type="evidence" value="ECO:0007669"/>
    <property type="project" value="InterPro"/>
</dbReference>
<evidence type="ECO:0000313" key="4">
    <source>
        <dbReference type="Proteomes" id="UP000241436"/>
    </source>
</evidence>
<dbReference type="PANTHER" id="PTHR38781">
    <property type="entry name" value="ANTITOXIN DINJ-RELATED"/>
    <property type="match status" value="1"/>
</dbReference>
<reference evidence="3 4" key="1">
    <citation type="submission" date="2017-09" db="EMBL/GenBank/DDBJ databases">
        <title>Bloom of a denitrifying methanotroph, Candidatus Methylomirabilis limnetica, in a deep stratified lake.</title>
        <authorList>
            <person name="Graf J.S."/>
            <person name="Marchant H.K."/>
            <person name="Tienken D."/>
            <person name="Hach P.F."/>
            <person name="Brand A."/>
            <person name="Schubert C.J."/>
            <person name="Kuypers M.M."/>
            <person name="Milucka J."/>
        </authorList>
    </citation>
    <scope>NUCLEOTIDE SEQUENCE [LARGE SCALE GENOMIC DNA]</scope>
    <source>
        <strain evidence="3 4">Zug</strain>
    </source>
</reference>
<dbReference type="AlphaFoldDB" id="A0A2T4TUZ0"/>
<dbReference type="PANTHER" id="PTHR38781:SF1">
    <property type="entry name" value="ANTITOXIN DINJ-RELATED"/>
    <property type="match status" value="1"/>
</dbReference>
<accession>A0A2T4TUZ0</accession>
<name>A0A2T4TUZ0_9BACT</name>
<gene>
    <name evidence="3" type="ORF">CLG94_11950</name>
</gene>
<evidence type="ECO:0000256" key="2">
    <source>
        <dbReference type="ARBA" id="ARBA00022649"/>
    </source>
</evidence>
<dbReference type="GO" id="GO:0006351">
    <property type="term" value="P:DNA-templated transcription"/>
    <property type="evidence" value="ECO:0007669"/>
    <property type="project" value="TreeGrafter"/>
</dbReference>
<dbReference type="InterPro" id="IPR013321">
    <property type="entry name" value="Arc_rbn_hlx_hlx"/>
</dbReference>
<dbReference type="OrthoDB" id="9799097at2"/>
<evidence type="ECO:0000313" key="3">
    <source>
        <dbReference type="EMBL" id="PTL34936.1"/>
    </source>
</evidence>
<organism evidence="3 4">
    <name type="scientific">Candidatus Methylomirabilis limnetica</name>
    <dbReference type="NCBI Taxonomy" id="2033718"/>
    <lineage>
        <taxon>Bacteria</taxon>
        <taxon>Candidatus Methylomirabilota</taxon>
        <taxon>Candidatus Methylomirabilia</taxon>
        <taxon>Candidatus Methylomirabilales</taxon>
        <taxon>Candidatus Methylomirabilaceae</taxon>
        <taxon>Candidatus Methylomirabilis</taxon>
    </lineage>
</organism>
<dbReference type="PIRSF" id="PIRSF003108">
    <property type="entry name" value="DinJ"/>
    <property type="match status" value="1"/>
</dbReference>
<dbReference type="GO" id="GO:0006355">
    <property type="term" value="P:regulation of DNA-templated transcription"/>
    <property type="evidence" value="ECO:0007669"/>
    <property type="project" value="InterPro"/>
</dbReference>
<dbReference type="Pfam" id="PF04221">
    <property type="entry name" value="RelB"/>
    <property type="match status" value="1"/>
</dbReference>
<keyword evidence="2" id="KW-1277">Toxin-antitoxin system</keyword>
<dbReference type="Gene3D" id="1.10.1220.10">
    <property type="entry name" value="Met repressor-like"/>
    <property type="match status" value="1"/>
</dbReference>
<keyword evidence="4" id="KW-1185">Reference proteome</keyword>
<dbReference type="Proteomes" id="UP000241436">
    <property type="component" value="Unassembled WGS sequence"/>
</dbReference>